<evidence type="ECO:0000256" key="2">
    <source>
        <dbReference type="ARBA" id="ARBA00022475"/>
    </source>
</evidence>
<comment type="similarity">
    <text evidence="6">Belongs to the G-protein coupled receptor 1 family.</text>
</comment>
<dbReference type="SUPFAM" id="SSF81321">
    <property type="entry name" value="Family A G protein-coupled receptor-like"/>
    <property type="match status" value="1"/>
</dbReference>
<accession>A0A3M6USL2</accession>
<evidence type="ECO:0000256" key="3">
    <source>
        <dbReference type="ARBA" id="ARBA00022692"/>
    </source>
</evidence>
<dbReference type="PROSITE" id="PS00237">
    <property type="entry name" value="G_PROTEIN_RECEP_F1_1"/>
    <property type="match status" value="1"/>
</dbReference>
<dbReference type="Gene3D" id="1.20.1070.10">
    <property type="entry name" value="Rhodopsin 7-helix transmembrane proteins"/>
    <property type="match status" value="1"/>
</dbReference>
<feature type="transmembrane region" description="Helical" evidence="7">
    <location>
        <begin position="20"/>
        <end position="46"/>
    </location>
</feature>
<dbReference type="Proteomes" id="UP000275408">
    <property type="component" value="Unassembled WGS sequence"/>
</dbReference>
<keyword evidence="4 7" id="KW-1133">Transmembrane helix</keyword>
<dbReference type="PANTHER" id="PTHR22750">
    <property type="entry name" value="G-PROTEIN COUPLED RECEPTOR"/>
    <property type="match status" value="1"/>
</dbReference>
<dbReference type="EMBL" id="RCHS01000826">
    <property type="protein sequence ID" value="RMX56661.1"/>
    <property type="molecule type" value="Genomic_DNA"/>
</dbReference>
<feature type="domain" description="G-protein coupled receptors family 1 profile" evidence="8">
    <location>
        <begin position="37"/>
        <end position="162"/>
    </location>
</feature>
<gene>
    <name evidence="9" type="ORF">pdam_00002440</name>
</gene>
<keyword evidence="3 6" id="KW-0812">Transmembrane</keyword>
<reference evidence="9 10" key="1">
    <citation type="journal article" date="2018" name="Sci. Rep.">
        <title>Comparative analysis of the Pocillopora damicornis genome highlights role of immune system in coral evolution.</title>
        <authorList>
            <person name="Cunning R."/>
            <person name="Bay R.A."/>
            <person name="Gillette P."/>
            <person name="Baker A.C."/>
            <person name="Traylor-Knowles N."/>
        </authorList>
    </citation>
    <scope>NUCLEOTIDE SEQUENCE [LARGE SCALE GENOMIC DNA]</scope>
    <source>
        <strain evidence="9">RSMAS</strain>
        <tissue evidence="9">Whole animal</tissue>
    </source>
</reference>
<dbReference type="AlphaFoldDB" id="A0A3M6USL2"/>
<dbReference type="Pfam" id="PF00001">
    <property type="entry name" value="7tm_1"/>
    <property type="match status" value="1"/>
</dbReference>
<evidence type="ECO:0000256" key="6">
    <source>
        <dbReference type="RuleBase" id="RU000688"/>
    </source>
</evidence>
<evidence type="ECO:0000313" key="10">
    <source>
        <dbReference type="Proteomes" id="UP000275408"/>
    </source>
</evidence>
<dbReference type="PRINTS" id="PR00237">
    <property type="entry name" value="GPCRRHODOPSN"/>
</dbReference>
<dbReference type="InterPro" id="IPR000276">
    <property type="entry name" value="GPCR_Rhodpsn"/>
</dbReference>
<keyword evidence="5 7" id="KW-0472">Membrane</keyword>
<feature type="transmembrane region" description="Helical" evidence="7">
    <location>
        <begin position="58"/>
        <end position="85"/>
    </location>
</feature>
<dbReference type="GO" id="GO:0005886">
    <property type="term" value="C:plasma membrane"/>
    <property type="evidence" value="ECO:0007669"/>
    <property type="project" value="UniProtKB-SubCell"/>
</dbReference>
<dbReference type="PROSITE" id="PS50262">
    <property type="entry name" value="G_PROTEIN_RECEP_F1_2"/>
    <property type="match status" value="1"/>
</dbReference>
<dbReference type="OrthoDB" id="6159456at2759"/>
<dbReference type="InterPro" id="IPR017452">
    <property type="entry name" value="GPCR_Rhodpsn_7TM"/>
</dbReference>
<sequence>MAQSDESPPKILIERIRINSTLLTVVLAIISVVTTTGNLLVIWTIYRNPRWEQRTVSKLLVVNLAVADLMVGLLGEPLLIISHLVLKNSHNELANNFTTAAGLVLILTMAASSCTIYNLTLERYLSLEMPPWREKLFTGLPGKLSICCIWSFALLIAFLPTLIGKVDMIKLFHSGFFVFVAIVVIGLYMRMFIIIRKFNKTPLTQRINQPLVQPGHVYTAAKRREHSYVKDISRKNWFDLTCVLELRSQSSSLHIYNATSPTQSKEDS</sequence>
<evidence type="ECO:0000259" key="8">
    <source>
        <dbReference type="PROSITE" id="PS50262"/>
    </source>
</evidence>
<dbReference type="CDD" id="cd00637">
    <property type="entry name" value="7tm_classA_rhodopsin-like"/>
    <property type="match status" value="1"/>
</dbReference>
<proteinExistence type="inferred from homology"/>
<feature type="transmembrane region" description="Helical" evidence="7">
    <location>
        <begin position="140"/>
        <end position="159"/>
    </location>
</feature>
<evidence type="ECO:0000256" key="5">
    <source>
        <dbReference type="ARBA" id="ARBA00023136"/>
    </source>
</evidence>
<feature type="transmembrane region" description="Helical" evidence="7">
    <location>
        <begin position="97"/>
        <end position="119"/>
    </location>
</feature>
<comment type="subcellular location">
    <subcellularLocation>
        <location evidence="1">Cell membrane</location>
        <topology evidence="1">Multi-pass membrane protein</topology>
    </subcellularLocation>
</comment>
<keyword evidence="6" id="KW-0675">Receptor</keyword>
<protein>
    <recommendedName>
        <fullName evidence="8">G-protein coupled receptors family 1 profile domain-containing protein</fullName>
    </recommendedName>
</protein>
<keyword evidence="6" id="KW-0807">Transducer</keyword>
<feature type="transmembrane region" description="Helical" evidence="7">
    <location>
        <begin position="171"/>
        <end position="193"/>
    </location>
</feature>
<organism evidence="9 10">
    <name type="scientific">Pocillopora damicornis</name>
    <name type="common">Cauliflower coral</name>
    <name type="synonym">Millepora damicornis</name>
    <dbReference type="NCBI Taxonomy" id="46731"/>
    <lineage>
        <taxon>Eukaryota</taxon>
        <taxon>Metazoa</taxon>
        <taxon>Cnidaria</taxon>
        <taxon>Anthozoa</taxon>
        <taxon>Hexacorallia</taxon>
        <taxon>Scleractinia</taxon>
        <taxon>Astrocoeniina</taxon>
        <taxon>Pocilloporidae</taxon>
        <taxon>Pocillopora</taxon>
    </lineage>
</organism>
<evidence type="ECO:0000256" key="7">
    <source>
        <dbReference type="SAM" id="Phobius"/>
    </source>
</evidence>
<evidence type="ECO:0000256" key="1">
    <source>
        <dbReference type="ARBA" id="ARBA00004651"/>
    </source>
</evidence>
<dbReference type="GO" id="GO:0004930">
    <property type="term" value="F:G protein-coupled receptor activity"/>
    <property type="evidence" value="ECO:0007669"/>
    <property type="project" value="UniProtKB-KW"/>
</dbReference>
<name>A0A3M6USL2_POCDA</name>
<keyword evidence="2" id="KW-1003">Cell membrane</keyword>
<keyword evidence="10" id="KW-1185">Reference proteome</keyword>
<evidence type="ECO:0000256" key="4">
    <source>
        <dbReference type="ARBA" id="ARBA00022989"/>
    </source>
</evidence>
<keyword evidence="6" id="KW-0297">G-protein coupled receptor</keyword>
<comment type="caution">
    <text evidence="9">The sequence shown here is derived from an EMBL/GenBank/DDBJ whole genome shotgun (WGS) entry which is preliminary data.</text>
</comment>
<evidence type="ECO:0000313" key="9">
    <source>
        <dbReference type="EMBL" id="RMX56661.1"/>
    </source>
</evidence>